<dbReference type="PANTHER" id="PTHR32219">
    <property type="entry name" value="RNA-BINDING PROTEIN YLMH-RELATED"/>
    <property type="match status" value="1"/>
</dbReference>
<dbReference type="AlphaFoldDB" id="A0A087G2U0"/>
<feature type="region of interest" description="Disordered" evidence="11">
    <location>
        <begin position="82"/>
        <end position="138"/>
    </location>
</feature>
<comment type="similarity">
    <text evidence="9">Belongs to the plant Proton pump-interactor protein family.</text>
</comment>
<evidence type="ECO:0000256" key="4">
    <source>
        <dbReference type="ARBA" id="ARBA00022692"/>
    </source>
</evidence>
<dbReference type="Proteomes" id="UP000029120">
    <property type="component" value="Unassembled WGS sequence"/>
</dbReference>
<keyword evidence="4" id="KW-0812">Transmembrane</keyword>
<dbReference type="Gramene" id="KFK24192">
    <property type="protein sequence ID" value="KFK24192"/>
    <property type="gene ID" value="AALP_AAs53620U000100"/>
</dbReference>
<sequence length="149" mass="17620">MGTKDEVKQAVEDKEKTEESLKVLRKELGVLKNDLSKVEAITKAAKKKCGENWEVQSKLQEKFRAADAVREEAFVHMHYLRNNNKKRTNISSTKAKEAMKRKKKREEKAKSRAVLKAQKEAEEREKEREKKLRKKERSKCDCYRFYTQD</sequence>
<dbReference type="GO" id="GO:0005886">
    <property type="term" value="C:plasma membrane"/>
    <property type="evidence" value="ECO:0007669"/>
    <property type="project" value="UniProtKB-SubCell"/>
</dbReference>
<gene>
    <name evidence="12" type="ORF">AALP_AAs53620U000100</name>
</gene>
<name>A0A087G2U0_ARAAL</name>
<evidence type="ECO:0000256" key="6">
    <source>
        <dbReference type="ARBA" id="ARBA00022989"/>
    </source>
</evidence>
<evidence type="ECO:0000256" key="1">
    <source>
        <dbReference type="ARBA" id="ARBA00004162"/>
    </source>
</evidence>
<keyword evidence="7 10" id="KW-0175">Coiled coil</keyword>
<evidence type="ECO:0000313" key="13">
    <source>
        <dbReference type="Proteomes" id="UP000029120"/>
    </source>
</evidence>
<dbReference type="PANTHER" id="PTHR32219:SF3">
    <property type="entry name" value="CALPONIN-LIKE DOMAIN PROTEIN"/>
    <property type="match status" value="1"/>
</dbReference>
<accession>A0A087G2U0</accession>
<evidence type="ECO:0000256" key="10">
    <source>
        <dbReference type="SAM" id="Coils"/>
    </source>
</evidence>
<organism evidence="12 13">
    <name type="scientific">Arabis alpina</name>
    <name type="common">Alpine rock-cress</name>
    <dbReference type="NCBI Taxonomy" id="50452"/>
    <lineage>
        <taxon>Eukaryota</taxon>
        <taxon>Viridiplantae</taxon>
        <taxon>Streptophyta</taxon>
        <taxon>Embryophyta</taxon>
        <taxon>Tracheophyta</taxon>
        <taxon>Spermatophyta</taxon>
        <taxon>Magnoliopsida</taxon>
        <taxon>eudicotyledons</taxon>
        <taxon>Gunneridae</taxon>
        <taxon>Pentapetalae</taxon>
        <taxon>rosids</taxon>
        <taxon>malvids</taxon>
        <taxon>Brassicales</taxon>
        <taxon>Brassicaceae</taxon>
        <taxon>Arabideae</taxon>
        <taxon>Arabis</taxon>
    </lineage>
</organism>
<evidence type="ECO:0000256" key="3">
    <source>
        <dbReference type="ARBA" id="ARBA00022475"/>
    </source>
</evidence>
<keyword evidence="5" id="KW-0256">Endoplasmic reticulum</keyword>
<proteinExistence type="inferred from homology"/>
<protein>
    <submittedName>
        <fullName evidence="12">Uncharacterized protein</fullName>
    </submittedName>
</protein>
<keyword evidence="8" id="KW-0472">Membrane</keyword>
<feature type="coiled-coil region" evidence="10">
    <location>
        <begin position="7"/>
        <end position="41"/>
    </location>
</feature>
<keyword evidence="13" id="KW-1185">Reference proteome</keyword>
<evidence type="ECO:0000256" key="7">
    <source>
        <dbReference type="ARBA" id="ARBA00023054"/>
    </source>
</evidence>
<evidence type="ECO:0000256" key="8">
    <source>
        <dbReference type="ARBA" id="ARBA00023136"/>
    </source>
</evidence>
<evidence type="ECO:0000256" key="2">
    <source>
        <dbReference type="ARBA" id="ARBA00004389"/>
    </source>
</evidence>
<reference evidence="13" key="1">
    <citation type="journal article" date="2015" name="Nat. Plants">
        <title>Genome expansion of Arabis alpina linked with retrotransposition and reduced symmetric DNA methylation.</title>
        <authorList>
            <person name="Willing E.M."/>
            <person name="Rawat V."/>
            <person name="Mandakova T."/>
            <person name="Maumus F."/>
            <person name="James G.V."/>
            <person name="Nordstroem K.J."/>
            <person name="Becker C."/>
            <person name="Warthmann N."/>
            <person name="Chica C."/>
            <person name="Szarzynska B."/>
            <person name="Zytnicki M."/>
            <person name="Albani M.C."/>
            <person name="Kiefer C."/>
            <person name="Bergonzi S."/>
            <person name="Castaings L."/>
            <person name="Mateos J.L."/>
            <person name="Berns M.C."/>
            <person name="Bujdoso N."/>
            <person name="Piofczyk T."/>
            <person name="de Lorenzo L."/>
            <person name="Barrero-Sicilia C."/>
            <person name="Mateos I."/>
            <person name="Piednoel M."/>
            <person name="Hagmann J."/>
            <person name="Chen-Min-Tao R."/>
            <person name="Iglesias-Fernandez R."/>
            <person name="Schuster S.C."/>
            <person name="Alonso-Blanco C."/>
            <person name="Roudier F."/>
            <person name="Carbonero P."/>
            <person name="Paz-Ares J."/>
            <person name="Davis S.J."/>
            <person name="Pecinka A."/>
            <person name="Quesneville H."/>
            <person name="Colot V."/>
            <person name="Lysak M.A."/>
            <person name="Weigel D."/>
            <person name="Coupland G."/>
            <person name="Schneeberger K."/>
        </authorList>
    </citation>
    <scope>NUCLEOTIDE SEQUENCE [LARGE SCALE GENOMIC DNA]</scope>
    <source>
        <strain evidence="13">cv. Pajares</strain>
    </source>
</reference>
<keyword evidence="6" id="KW-1133">Transmembrane helix</keyword>
<evidence type="ECO:0000256" key="9">
    <source>
        <dbReference type="ARBA" id="ARBA00038080"/>
    </source>
</evidence>
<evidence type="ECO:0000256" key="11">
    <source>
        <dbReference type="SAM" id="MobiDB-lite"/>
    </source>
</evidence>
<dbReference type="OrthoDB" id="1703439at2759"/>
<evidence type="ECO:0000313" key="12">
    <source>
        <dbReference type="EMBL" id="KFK24192.1"/>
    </source>
</evidence>
<dbReference type="InterPro" id="IPR055282">
    <property type="entry name" value="PPI1-4"/>
</dbReference>
<keyword evidence="3" id="KW-1003">Cell membrane</keyword>
<dbReference type="GO" id="GO:0005789">
    <property type="term" value="C:endoplasmic reticulum membrane"/>
    <property type="evidence" value="ECO:0007669"/>
    <property type="project" value="UniProtKB-SubCell"/>
</dbReference>
<evidence type="ECO:0000256" key="5">
    <source>
        <dbReference type="ARBA" id="ARBA00022824"/>
    </source>
</evidence>
<comment type="subcellular location">
    <subcellularLocation>
        <location evidence="1">Cell membrane</location>
        <topology evidence="1">Single-pass membrane protein</topology>
    </subcellularLocation>
    <subcellularLocation>
        <location evidence="2">Endoplasmic reticulum membrane</location>
        <topology evidence="2">Single-pass membrane protein</topology>
    </subcellularLocation>
</comment>
<feature type="compositionally biased region" description="Basic and acidic residues" evidence="11">
    <location>
        <begin position="117"/>
        <end position="130"/>
    </location>
</feature>
<dbReference type="EMBL" id="KL971275">
    <property type="protein sequence ID" value="KFK24192.1"/>
    <property type="molecule type" value="Genomic_DNA"/>
</dbReference>